<evidence type="ECO:0000256" key="1">
    <source>
        <dbReference type="ARBA" id="ARBA00004141"/>
    </source>
</evidence>
<dbReference type="InterPro" id="IPR049326">
    <property type="entry name" value="Rhodopsin_dom_fungi"/>
</dbReference>
<keyword evidence="3 7" id="KW-1133">Transmembrane helix</keyword>
<organism evidence="9 10">
    <name type="scientific">Byssothecium circinans</name>
    <dbReference type="NCBI Taxonomy" id="147558"/>
    <lineage>
        <taxon>Eukaryota</taxon>
        <taxon>Fungi</taxon>
        <taxon>Dikarya</taxon>
        <taxon>Ascomycota</taxon>
        <taxon>Pezizomycotina</taxon>
        <taxon>Dothideomycetes</taxon>
        <taxon>Pleosporomycetidae</taxon>
        <taxon>Pleosporales</taxon>
        <taxon>Massarineae</taxon>
        <taxon>Massarinaceae</taxon>
        <taxon>Byssothecium</taxon>
    </lineage>
</organism>
<feature type="transmembrane region" description="Helical" evidence="7">
    <location>
        <begin position="252"/>
        <end position="279"/>
    </location>
</feature>
<feature type="domain" description="Rhodopsin" evidence="8">
    <location>
        <begin position="73"/>
        <end position="315"/>
    </location>
</feature>
<evidence type="ECO:0000256" key="3">
    <source>
        <dbReference type="ARBA" id="ARBA00022989"/>
    </source>
</evidence>
<dbReference type="Proteomes" id="UP000800035">
    <property type="component" value="Unassembled WGS sequence"/>
</dbReference>
<dbReference type="PANTHER" id="PTHR33048:SF129">
    <property type="entry name" value="INTEGRAL MEMBRANE PROTEIN-RELATED"/>
    <property type="match status" value="1"/>
</dbReference>
<reference evidence="9" key="1">
    <citation type="journal article" date="2020" name="Stud. Mycol.">
        <title>101 Dothideomycetes genomes: a test case for predicting lifestyles and emergence of pathogens.</title>
        <authorList>
            <person name="Haridas S."/>
            <person name="Albert R."/>
            <person name="Binder M."/>
            <person name="Bloem J."/>
            <person name="Labutti K."/>
            <person name="Salamov A."/>
            <person name="Andreopoulos B."/>
            <person name="Baker S."/>
            <person name="Barry K."/>
            <person name="Bills G."/>
            <person name="Bluhm B."/>
            <person name="Cannon C."/>
            <person name="Castanera R."/>
            <person name="Culley D."/>
            <person name="Daum C."/>
            <person name="Ezra D."/>
            <person name="Gonzalez J."/>
            <person name="Henrissat B."/>
            <person name="Kuo A."/>
            <person name="Liang C."/>
            <person name="Lipzen A."/>
            <person name="Lutzoni F."/>
            <person name="Magnuson J."/>
            <person name="Mondo S."/>
            <person name="Nolan M."/>
            <person name="Ohm R."/>
            <person name="Pangilinan J."/>
            <person name="Park H.-J."/>
            <person name="Ramirez L."/>
            <person name="Alfaro M."/>
            <person name="Sun H."/>
            <person name="Tritt A."/>
            <person name="Yoshinaga Y."/>
            <person name="Zwiers L.-H."/>
            <person name="Turgeon B."/>
            <person name="Goodwin S."/>
            <person name="Spatafora J."/>
            <person name="Crous P."/>
            <person name="Grigoriev I."/>
        </authorList>
    </citation>
    <scope>NUCLEOTIDE SEQUENCE</scope>
    <source>
        <strain evidence="9">CBS 675.92</strain>
    </source>
</reference>
<dbReference type="AlphaFoldDB" id="A0A6A5TTL2"/>
<gene>
    <name evidence="9" type="ORF">CC80DRAFT_595202</name>
</gene>
<feature type="transmembrane region" description="Helical" evidence="7">
    <location>
        <begin position="55"/>
        <end position="77"/>
    </location>
</feature>
<evidence type="ECO:0000256" key="2">
    <source>
        <dbReference type="ARBA" id="ARBA00022692"/>
    </source>
</evidence>
<feature type="transmembrane region" description="Helical" evidence="7">
    <location>
        <begin position="167"/>
        <end position="188"/>
    </location>
</feature>
<proteinExistence type="inferred from homology"/>
<evidence type="ECO:0000256" key="6">
    <source>
        <dbReference type="SAM" id="MobiDB-lite"/>
    </source>
</evidence>
<sequence>METISSISNAAPTGGSGQPDSTPMAPQTNQTMMQKPSCDANRFPNVIDNTTQAPILLGLGGALVCVSLLLITARVWSRIRPSWRLKMDDWAILGGVILAVAQYVILAVSVLYGLGRRARFVSFARRRTSLRLVFISQLLWYWSLTLIKLSVALLLLRIKHTKRWRFFLYSTMLVLILAAVVQTAFQFLQCRPFSIYWDPRVTSTQGLKCFKTSVINGNIFAFSSIQIALDLTFSFVPILFIRKLNRPRREKVFTCVLMALGLLASCAAVIRTLAIQGVFSSTDLLRTNIAIAVWAVVEQHFAIIAATIPTLKAFMESSVVRAGLFFYDGEREGEMRAKLVAFGLLDEGDVLKKDENGRLRRRESWLEERMTCAGLREKGGVGMGKVVGFEEMVRSERGAGGKEFV</sequence>
<evidence type="ECO:0000256" key="5">
    <source>
        <dbReference type="ARBA" id="ARBA00038359"/>
    </source>
</evidence>
<evidence type="ECO:0000313" key="9">
    <source>
        <dbReference type="EMBL" id="KAF1954046.1"/>
    </source>
</evidence>
<dbReference type="GO" id="GO:0016020">
    <property type="term" value="C:membrane"/>
    <property type="evidence" value="ECO:0007669"/>
    <property type="project" value="UniProtKB-SubCell"/>
</dbReference>
<feature type="compositionally biased region" description="Polar residues" evidence="6">
    <location>
        <begin position="1"/>
        <end position="11"/>
    </location>
</feature>
<name>A0A6A5TTL2_9PLEO</name>
<comment type="similarity">
    <text evidence="5">Belongs to the SAT4 family.</text>
</comment>
<accession>A0A6A5TTL2</accession>
<feature type="transmembrane region" description="Helical" evidence="7">
    <location>
        <begin position="219"/>
        <end position="240"/>
    </location>
</feature>
<feature type="transmembrane region" description="Helical" evidence="7">
    <location>
        <begin position="89"/>
        <end position="114"/>
    </location>
</feature>
<comment type="subcellular location">
    <subcellularLocation>
        <location evidence="1">Membrane</location>
        <topology evidence="1">Multi-pass membrane protein</topology>
    </subcellularLocation>
</comment>
<dbReference type="InterPro" id="IPR052337">
    <property type="entry name" value="SAT4-like"/>
</dbReference>
<keyword evidence="2 7" id="KW-0812">Transmembrane</keyword>
<protein>
    <recommendedName>
        <fullName evidence="8">Rhodopsin domain-containing protein</fullName>
    </recommendedName>
</protein>
<evidence type="ECO:0000313" key="10">
    <source>
        <dbReference type="Proteomes" id="UP000800035"/>
    </source>
</evidence>
<keyword evidence="10" id="KW-1185">Reference proteome</keyword>
<dbReference type="PANTHER" id="PTHR33048">
    <property type="entry name" value="PTH11-LIKE INTEGRAL MEMBRANE PROTEIN (AFU_ORTHOLOGUE AFUA_5G11245)"/>
    <property type="match status" value="1"/>
</dbReference>
<evidence type="ECO:0000259" key="8">
    <source>
        <dbReference type="Pfam" id="PF20684"/>
    </source>
</evidence>
<feature type="transmembrane region" description="Helical" evidence="7">
    <location>
        <begin position="134"/>
        <end position="155"/>
    </location>
</feature>
<feature type="region of interest" description="Disordered" evidence="6">
    <location>
        <begin position="1"/>
        <end position="36"/>
    </location>
</feature>
<dbReference type="EMBL" id="ML977000">
    <property type="protein sequence ID" value="KAF1954046.1"/>
    <property type="molecule type" value="Genomic_DNA"/>
</dbReference>
<keyword evidence="4 7" id="KW-0472">Membrane</keyword>
<dbReference type="Pfam" id="PF20684">
    <property type="entry name" value="Fung_rhodopsin"/>
    <property type="match status" value="1"/>
</dbReference>
<dbReference type="OrthoDB" id="3897607at2759"/>
<feature type="compositionally biased region" description="Polar residues" evidence="6">
    <location>
        <begin position="18"/>
        <end position="34"/>
    </location>
</feature>
<evidence type="ECO:0000256" key="7">
    <source>
        <dbReference type="SAM" id="Phobius"/>
    </source>
</evidence>
<evidence type="ECO:0000256" key="4">
    <source>
        <dbReference type="ARBA" id="ARBA00023136"/>
    </source>
</evidence>